<evidence type="ECO:0000256" key="1">
    <source>
        <dbReference type="ARBA" id="ARBA00004141"/>
    </source>
</evidence>
<dbReference type="RefSeq" id="WP_277865699.1">
    <property type="nucleotide sequence ID" value="NZ_JAKKUT010000001.1"/>
</dbReference>
<dbReference type="InterPro" id="IPR003834">
    <property type="entry name" value="Cyt_c_assmbl_TM_dom"/>
</dbReference>
<proteinExistence type="inferred from homology"/>
<protein>
    <submittedName>
        <fullName evidence="9">Cytochrome c biogenesis CcdA family protein</fullName>
    </submittedName>
</protein>
<feature type="transmembrane region" description="Helical" evidence="7">
    <location>
        <begin position="264"/>
        <end position="282"/>
    </location>
</feature>
<dbReference type="PANTHER" id="PTHR31272:SF6">
    <property type="entry name" value="CYTOCHROME C-TYPE BIOGENESIS CCDA-LIKE CHLOROPLASTIC PROTEIN"/>
    <property type="match status" value="1"/>
</dbReference>
<gene>
    <name evidence="9" type="ORF">L3556_02365</name>
</gene>
<evidence type="ECO:0000313" key="9">
    <source>
        <dbReference type="EMBL" id="MDG2989785.1"/>
    </source>
</evidence>
<evidence type="ECO:0000256" key="4">
    <source>
        <dbReference type="ARBA" id="ARBA00022989"/>
    </source>
</evidence>
<dbReference type="Pfam" id="PF02683">
    <property type="entry name" value="DsbD_TM"/>
    <property type="match status" value="1"/>
</dbReference>
<comment type="similarity">
    <text evidence="2">Belongs to the DsbD family.</text>
</comment>
<feature type="transmembrane region" description="Helical" evidence="7">
    <location>
        <begin position="30"/>
        <end position="51"/>
    </location>
</feature>
<dbReference type="PANTHER" id="PTHR31272">
    <property type="entry name" value="CYTOCHROME C-TYPE BIOGENESIS PROTEIN HI_1454-RELATED"/>
    <property type="match status" value="1"/>
</dbReference>
<sequence>MIPPPKSSPEEAIAPHTSPPSKASKTKQKWILYGGLGLLALVLVITLGSTLGHPLERAISIVENSYQKWFDQQDTTNPLVLLPLAFLGGVLASISPCILGLLPVNLSYIGTLKIKSRWDAFTKAGLFVLGAVTILSLFGLVSSFAGAVMVEYRGYINITVGLIMAVMGLWLMGVIQIPLPQLNLNLPQKAGPYGVGLTFALVSSPCASPVLFAVLAAAAATGSQLLGTLTMVSYALGYTILIFLASLFTALAKQSNKLLKHSETIIRLGSIALIMTGAYYLFTGTKWFMGV</sequence>
<comment type="subcellular location">
    <subcellularLocation>
        <location evidence="1">Membrane</location>
        <topology evidence="1">Multi-pass membrane protein</topology>
    </subcellularLocation>
</comment>
<evidence type="ECO:0000256" key="6">
    <source>
        <dbReference type="SAM" id="MobiDB-lite"/>
    </source>
</evidence>
<keyword evidence="5 7" id="KW-0472">Membrane</keyword>
<evidence type="ECO:0000256" key="7">
    <source>
        <dbReference type="SAM" id="Phobius"/>
    </source>
</evidence>
<evidence type="ECO:0000256" key="3">
    <source>
        <dbReference type="ARBA" id="ARBA00022692"/>
    </source>
</evidence>
<dbReference type="InterPro" id="IPR051790">
    <property type="entry name" value="Cytochrome_c-biogenesis_DsbD"/>
</dbReference>
<dbReference type="EMBL" id="JAKKUT010000001">
    <property type="protein sequence ID" value="MDG2989785.1"/>
    <property type="molecule type" value="Genomic_DNA"/>
</dbReference>
<feature type="transmembrane region" description="Helical" evidence="7">
    <location>
        <begin position="155"/>
        <end position="175"/>
    </location>
</feature>
<evidence type="ECO:0000256" key="2">
    <source>
        <dbReference type="ARBA" id="ARBA00006143"/>
    </source>
</evidence>
<feature type="transmembrane region" description="Helical" evidence="7">
    <location>
        <begin position="79"/>
        <end position="104"/>
    </location>
</feature>
<accession>A0ABT6EVF3</accession>
<evidence type="ECO:0000259" key="8">
    <source>
        <dbReference type="Pfam" id="PF02683"/>
    </source>
</evidence>
<keyword evidence="4 7" id="KW-1133">Transmembrane helix</keyword>
<dbReference type="Proteomes" id="UP001154265">
    <property type="component" value="Unassembled WGS sequence"/>
</dbReference>
<keyword evidence="10" id="KW-1185">Reference proteome</keyword>
<evidence type="ECO:0000313" key="10">
    <source>
        <dbReference type="Proteomes" id="UP001154265"/>
    </source>
</evidence>
<reference evidence="9" key="2">
    <citation type="submission" date="2022-01" db="EMBL/GenBank/DDBJ databases">
        <authorList>
            <person name="Zivanovic Y."/>
            <person name="Moreira D."/>
            <person name="Lopez-Garcia P."/>
        </authorList>
    </citation>
    <scope>NUCLEOTIDE SEQUENCE</scope>
    <source>
        <strain evidence="9">G9</strain>
    </source>
</reference>
<organism evidence="9 10">
    <name type="scientific">Candidatus Synechococcus calcipolaris G9</name>
    <dbReference type="NCBI Taxonomy" id="1497997"/>
    <lineage>
        <taxon>Bacteria</taxon>
        <taxon>Bacillati</taxon>
        <taxon>Cyanobacteriota</taxon>
        <taxon>Cyanophyceae</taxon>
        <taxon>Synechococcales</taxon>
        <taxon>Synechococcaceae</taxon>
        <taxon>Synechococcus</taxon>
    </lineage>
</organism>
<comment type="caution">
    <text evidence="9">The sequence shown here is derived from an EMBL/GenBank/DDBJ whole genome shotgun (WGS) entry which is preliminary data.</text>
</comment>
<keyword evidence="3 7" id="KW-0812">Transmembrane</keyword>
<feature type="region of interest" description="Disordered" evidence="6">
    <location>
        <begin position="1"/>
        <end position="23"/>
    </location>
</feature>
<reference evidence="9" key="1">
    <citation type="journal article" date="2022" name="Genome Biol. Evol.">
        <title>A New Gene Family Diagnostic for Intracellular Biomineralization of Amorphous Ca Carbonates by Cyanobacteria.</title>
        <authorList>
            <person name="Benzerara K."/>
            <person name="Duprat E."/>
            <person name="Bitard-Feildel T."/>
            <person name="Caumes G."/>
            <person name="Cassier-Chauvat C."/>
            <person name="Chauvat F."/>
            <person name="Dezi M."/>
            <person name="Diop S.I."/>
            <person name="Gaschignard G."/>
            <person name="Gorgen S."/>
            <person name="Gugger M."/>
            <person name="Lopez-Garcia P."/>
            <person name="Millet M."/>
            <person name="Skouri-Panet F."/>
            <person name="Moreira D."/>
            <person name="Callebaut I."/>
        </authorList>
    </citation>
    <scope>NUCLEOTIDE SEQUENCE</scope>
    <source>
        <strain evidence="9">G9</strain>
    </source>
</reference>
<feature type="domain" description="Cytochrome C biogenesis protein transmembrane" evidence="8">
    <location>
        <begin position="82"/>
        <end position="253"/>
    </location>
</feature>
<name>A0ABT6EVF3_9SYNE</name>
<feature type="transmembrane region" description="Helical" evidence="7">
    <location>
        <begin position="231"/>
        <end position="252"/>
    </location>
</feature>
<evidence type="ECO:0000256" key="5">
    <source>
        <dbReference type="ARBA" id="ARBA00023136"/>
    </source>
</evidence>
<feature type="transmembrane region" description="Helical" evidence="7">
    <location>
        <begin position="195"/>
        <end position="219"/>
    </location>
</feature>
<feature type="transmembrane region" description="Helical" evidence="7">
    <location>
        <begin position="125"/>
        <end position="149"/>
    </location>
</feature>